<dbReference type="Gene3D" id="3.40.50.300">
    <property type="entry name" value="P-loop containing nucleotide triphosphate hydrolases"/>
    <property type="match status" value="1"/>
</dbReference>
<dbReference type="GO" id="GO:0036431">
    <property type="term" value="F:dCMP kinase activity"/>
    <property type="evidence" value="ECO:0007669"/>
    <property type="project" value="InterPro"/>
</dbReference>
<dbReference type="Proteomes" id="UP001174909">
    <property type="component" value="Unassembled WGS sequence"/>
</dbReference>
<dbReference type="CDD" id="cd02020">
    <property type="entry name" value="CMPK"/>
    <property type="match status" value="1"/>
</dbReference>
<dbReference type="InterPro" id="IPR003136">
    <property type="entry name" value="Cytidylate_kin"/>
</dbReference>
<evidence type="ECO:0000256" key="8">
    <source>
        <dbReference type="ARBA" id="ARBA00048478"/>
    </source>
</evidence>
<evidence type="ECO:0000256" key="2">
    <source>
        <dbReference type="ARBA" id="ARBA00012906"/>
    </source>
</evidence>
<keyword evidence="3" id="KW-0808">Transferase</keyword>
<comment type="catalytic activity">
    <reaction evidence="8">
        <text>CMP + ATP = CDP + ADP</text>
        <dbReference type="Rhea" id="RHEA:11600"/>
        <dbReference type="ChEBI" id="CHEBI:30616"/>
        <dbReference type="ChEBI" id="CHEBI:58069"/>
        <dbReference type="ChEBI" id="CHEBI:60377"/>
        <dbReference type="ChEBI" id="CHEBI:456216"/>
        <dbReference type="EC" id="2.7.4.25"/>
    </reaction>
</comment>
<evidence type="ECO:0000256" key="6">
    <source>
        <dbReference type="ARBA" id="ARBA00022840"/>
    </source>
</evidence>
<evidence type="ECO:0000256" key="3">
    <source>
        <dbReference type="ARBA" id="ARBA00022679"/>
    </source>
</evidence>
<comment type="catalytic activity">
    <reaction evidence="7">
        <text>dCMP + ATP = dCDP + ADP</text>
        <dbReference type="Rhea" id="RHEA:25094"/>
        <dbReference type="ChEBI" id="CHEBI:30616"/>
        <dbReference type="ChEBI" id="CHEBI:57566"/>
        <dbReference type="ChEBI" id="CHEBI:58593"/>
        <dbReference type="ChEBI" id="CHEBI:456216"/>
        <dbReference type="EC" id="2.7.4.25"/>
    </reaction>
</comment>
<reference evidence="10" key="1">
    <citation type="submission" date="2023-03" db="EMBL/GenBank/DDBJ databases">
        <authorList>
            <person name="Steffen K."/>
            <person name="Cardenas P."/>
        </authorList>
    </citation>
    <scope>NUCLEOTIDE SEQUENCE</scope>
</reference>
<dbReference type="Pfam" id="PF02224">
    <property type="entry name" value="Cytidylate_kin"/>
    <property type="match status" value="1"/>
</dbReference>
<comment type="caution">
    <text evidence="10">The sequence shown here is derived from an EMBL/GenBank/DDBJ whole genome shotgun (WGS) entry which is preliminary data.</text>
</comment>
<protein>
    <recommendedName>
        <fullName evidence="2">(d)CMP kinase</fullName>
        <ecNumber evidence="2">2.7.4.25</ecNumber>
    </recommendedName>
</protein>
<evidence type="ECO:0000256" key="4">
    <source>
        <dbReference type="ARBA" id="ARBA00022741"/>
    </source>
</evidence>
<dbReference type="EMBL" id="CASHTH010001687">
    <property type="protein sequence ID" value="CAI8018147.1"/>
    <property type="molecule type" value="Genomic_DNA"/>
</dbReference>
<sequence length="242" mass="25343">MDSVGLPFSCAAPVVAIDGPVASGKSSVGKAAAQILGLRFLDTGIMYRAVTWLALHSGVAATDTGAVAELAAACRMELAQSDNTDAAIMVDGKPLGTELMSADVDENVSAVSAVRAVRVELVRQQRGIASSGAMVMAGRDIGSVVLPNADLKLYIDAAPEERARRRHAQILLVDPGIQYDRVLADTLRRDGLDMERADSPLVAAADAVIIRTDDMDFEQTVSAVVSAIQSVAFDDCDTVRSG</sequence>
<dbReference type="InterPro" id="IPR011994">
    <property type="entry name" value="Cytidylate_kinase_dom"/>
</dbReference>
<dbReference type="GO" id="GO:0016874">
    <property type="term" value="F:ligase activity"/>
    <property type="evidence" value="ECO:0007669"/>
    <property type="project" value="UniProtKB-KW"/>
</dbReference>
<organism evidence="10 11">
    <name type="scientific">Geodia barretti</name>
    <name type="common">Barrett's horny sponge</name>
    <dbReference type="NCBI Taxonomy" id="519541"/>
    <lineage>
        <taxon>Eukaryota</taxon>
        <taxon>Metazoa</taxon>
        <taxon>Porifera</taxon>
        <taxon>Demospongiae</taxon>
        <taxon>Heteroscleromorpha</taxon>
        <taxon>Tetractinellida</taxon>
        <taxon>Astrophorina</taxon>
        <taxon>Geodiidae</taxon>
        <taxon>Geodia</taxon>
    </lineage>
</organism>
<dbReference type="HAMAP" id="MF_00238">
    <property type="entry name" value="Cytidyl_kinase_type1"/>
    <property type="match status" value="1"/>
</dbReference>
<evidence type="ECO:0000313" key="10">
    <source>
        <dbReference type="EMBL" id="CAI8018147.1"/>
    </source>
</evidence>
<dbReference type="GO" id="GO:0005524">
    <property type="term" value="F:ATP binding"/>
    <property type="evidence" value="ECO:0007669"/>
    <property type="project" value="UniProtKB-KW"/>
</dbReference>
<keyword evidence="10" id="KW-0436">Ligase</keyword>
<keyword evidence="4" id="KW-0547">Nucleotide-binding</keyword>
<dbReference type="GO" id="GO:0006139">
    <property type="term" value="P:nucleobase-containing compound metabolic process"/>
    <property type="evidence" value="ECO:0007669"/>
    <property type="project" value="InterPro"/>
</dbReference>
<dbReference type="SUPFAM" id="SSF52540">
    <property type="entry name" value="P-loop containing nucleoside triphosphate hydrolases"/>
    <property type="match status" value="1"/>
</dbReference>
<comment type="similarity">
    <text evidence="1">Belongs to the cytidylate kinase family. Type 1 subfamily.</text>
</comment>
<proteinExistence type="inferred from homology"/>
<dbReference type="NCBIfam" id="TIGR00017">
    <property type="entry name" value="cmk"/>
    <property type="match status" value="1"/>
</dbReference>
<dbReference type="EC" id="2.7.4.25" evidence="2"/>
<evidence type="ECO:0000256" key="5">
    <source>
        <dbReference type="ARBA" id="ARBA00022777"/>
    </source>
</evidence>
<evidence type="ECO:0000259" key="9">
    <source>
        <dbReference type="Pfam" id="PF02224"/>
    </source>
</evidence>
<keyword evidence="6" id="KW-0067">ATP-binding</keyword>
<feature type="domain" description="Cytidylate kinase" evidence="9">
    <location>
        <begin position="15"/>
        <end position="229"/>
    </location>
</feature>
<keyword evidence="5 10" id="KW-0418">Kinase</keyword>
<evidence type="ECO:0000313" key="11">
    <source>
        <dbReference type="Proteomes" id="UP001174909"/>
    </source>
</evidence>
<dbReference type="AlphaFoldDB" id="A0AA35WLD6"/>
<name>A0AA35WLD6_GEOBA</name>
<accession>A0AA35WLD6</accession>
<keyword evidence="11" id="KW-1185">Reference proteome</keyword>
<evidence type="ECO:0000256" key="1">
    <source>
        <dbReference type="ARBA" id="ARBA00009427"/>
    </source>
</evidence>
<evidence type="ECO:0000256" key="7">
    <source>
        <dbReference type="ARBA" id="ARBA00047615"/>
    </source>
</evidence>
<gene>
    <name evidence="10" type="ORF">GBAR_LOCUS10970</name>
</gene>
<dbReference type="InterPro" id="IPR027417">
    <property type="entry name" value="P-loop_NTPase"/>
</dbReference>